<comment type="caution">
    <text evidence="2">The sequence shown here is derived from an EMBL/GenBank/DDBJ whole genome shotgun (WGS) entry which is preliminary data.</text>
</comment>
<keyword evidence="3" id="KW-1185">Reference proteome</keyword>
<evidence type="ECO:0000313" key="2">
    <source>
        <dbReference type="EMBL" id="KAJ7386068.1"/>
    </source>
</evidence>
<sequence length="503" mass="57713">MSLALTFLDTYSLYLYTPPSSCGRRLTCAYTLRWHAMALFSLMQLATLSERFFMIQDNPILFFGCVASNLKESGYSSGRNVFQQPFSVNAFSLLDEFSSVVIIKFQRGRSVNPAHLEIDLSWASQVDRSWRIVNYEAQGNDLEKGILHFCTSHLMHTISRKLSPMLRLCQECQAADLEWQLNFAKFSCGIWTGSRMSTLIFLSQKMQKTENPASLLIKYEQEVKWTPDWQQKVVKPKKKLPGQKRPRPSQATPKAAPSKKGKLDTQHKKRKDDKSSEESSDVRESEVQLNIEADLDEMSEFSESDELDEDLHPANQQKWSEYYMAQSGIEMQVHIILDALDKTGDYLTCLIVNDSMDIWEKFAWPCLKEKVLTGNTIKVYLRSLEYFAGFISKNLFYNKTLLPDMQKKAIIVLLTWLPDYQSTIHRRTAQTTTRKVDKSFNKITPMDIQKLEASKLTQKAIKLIGLAAEHHPLSRTGFTCMRDNLVVTTMYENGSRPAPLQNA</sequence>
<dbReference type="AlphaFoldDB" id="A0A9X0D551"/>
<dbReference type="EMBL" id="MU825878">
    <property type="protein sequence ID" value="KAJ7386068.1"/>
    <property type="molecule type" value="Genomic_DNA"/>
</dbReference>
<organism evidence="2 3">
    <name type="scientific">Desmophyllum pertusum</name>
    <dbReference type="NCBI Taxonomy" id="174260"/>
    <lineage>
        <taxon>Eukaryota</taxon>
        <taxon>Metazoa</taxon>
        <taxon>Cnidaria</taxon>
        <taxon>Anthozoa</taxon>
        <taxon>Hexacorallia</taxon>
        <taxon>Scleractinia</taxon>
        <taxon>Caryophylliina</taxon>
        <taxon>Caryophylliidae</taxon>
        <taxon>Desmophyllum</taxon>
    </lineage>
</organism>
<gene>
    <name evidence="2" type="ORF">OS493_012402</name>
</gene>
<dbReference type="Proteomes" id="UP001163046">
    <property type="component" value="Unassembled WGS sequence"/>
</dbReference>
<evidence type="ECO:0000313" key="3">
    <source>
        <dbReference type="Proteomes" id="UP001163046"/>
    </source>
</evidence>
<evidence type="ECO:0000256" key="1">
    <source>
        <dbReference type="SAM" id="MobiDB-lite"/>
    </source>
</evidence>
<protein>
    <submittedName>
        <fullName evidence="2">Uncharacterized protein</fullName>
    </submittedName>
</protein>
<proteinExistence type="predicted"/>
<reference evidence="2" key="1">
    <citation type="submission" date="2023-01" db="EMBL/GenBank/DDBJ databases">
        <title>Genome assembly of the deep-sea coral Lophelia pertusa.</title>
        <authorList>
            <person name="Herrera S."/>
            <person name="Cordes E."/>
        </authorList>
    </citation>
    <scope>NUCLEOTIDE SEQUENCE</scope>
    <source>
        <strain evidence="2">USNM1676648</strain>
        <tissue evidence="2">Polyp</tissue>
    </source>
</reference>
<feature type="compositionally biased region" description="Basic and acidic residues" evidence="1">
    <location>
        <begin position="261"/>
        <end position="286"/>
    </location>
</feature>
<accession>A0A9X0D551</accession>
<dbReference type="OrthoDB" id="6038479at2759"/>
<feature type="compositionally biased region" description="Basic residues" evidence="1">
    <location>
        <begin position="234"/>
        <end position="247"/>
    </location>
</feature>
<name>A0A9X0D551_9CNID</name>
<feature type="region of interest" description="Disordered" evidence="1">
    <location>
        <begin position="230"/>
        <end position="289"/>
    </location>
</feature>